<name>A0A2T1DDP0_9CYAN</name>
<keyword evidence="3" id="KW-1185">Reference proteome</keyword>
<dbReference type="EMBL" id="PVWG01000016">
    <property type="protein sequence ID" value="PSB18574.1"/>
    <property type="molecule type" value="Genomic_DNA"/>
</dbReference>
<accession>A0A2T1DDP0</accession>
<dbReference type="RefSeq" id="WP_073072462.1">
    <property type="nucleotide sequence ID" value="NZ_MPPI01000016.1"/>
</dbReference>
<feature type="compositionally biased region" description="Polar residues" evidence="1">
    <location>
        <begin position="108"/>
        <end position="124"/>
    </location>
</feature>
<feature type="region of interest" description="Disordered" evidence="1">
    <location>
        <begin position="101"/>
        <end position="124"/>
    </location>
</feature>
<dbReference type="AlphaFoldDB" id="A0A2T1DDP0"/>
<reference evidence="2 3" key="2">
    <citation type="submission" date="2018-03" db="EMBL/GenBank/DDBJ databases">
        <title>The ancient ancestry and fast evolution of plastids.</title>
        <authorList>
            <person name="Moore K.R."/>
            <person name="Magnabosco C."/>
            <person name="Momper L."/>
            <person name="Gold D.A."/>
            <person name="Bosak T."/>
            <person name="Fournier G.P."/>
        </authorList>
    </citation>
    <scope>NUCLEOTIDE SEQUENCE [LARGE SCALE GENOMIC DNA]</scope>
    <source>
        <strain evidence="2 3">ULC007</strain>
    </source>
</reference>
<evidence type="ECO:0000256" key="1">
    <source>
        <dbReference type="SAM" id="MobiDB-lite"/>
    </source>
</evidence>
<comment type="caution">
    <text evidence="2">The sequence shown here is derived from an EMBL/GenBank/DDBJ whole genome shotgun (WGS) entry which is preliminary data.</text>
</comment>
<protein>
    <submittedName>
        <fullName evidence="2">Uncharacterized protein</fullName>
    </submittedName>
</protein>
<proteinExistence type="predicted"/>
<dbReference type="OrthoDB" id="530703at2"/>
<gene>
    <name evidence="2" type="ORF">C7B65_14860</name>
</gene>
<evidence type="ECO:0000313" key="2">
    <source>
        <dbReference type="EMBL" id="PSB18574.1"/>
    </source>
</evidence>
<organism evidence="2 3">
    <name type="scientific">Phormidesmis priestleyi ULC007</name>
    <dbReference type="NCBI Taxonomy" id="1920490"/>
    <lineage>
        <taxon>Bacteria</taxon>
        <taxon>Bacillati</taxon>
        <taxon>Cyanobacteriota</taxon>
        <taxon>Cyanophyceae</taxon>
        <taxon>Leptolyngbyales</taxon>
        <taxon>Leptolyngbyaceae</taxon>
        <taxon>Phormidesmis</taxon>
    </lineage>
</organism>
<evidence type="ECO:0000313" key="3">
    <source>
        <dbReference type="Proteomes" id="UP000238634"/>
    </source>
</evidence>
<reference evidence="2 3" key="1">
    <citation type="submission" date="2018-02" db="EMBL/GenBank/DDBJ databases">
        <authorList>
            <person name="Cohen D.B."/>
            <person name="Kent A.D."/>
        </authorList>
    </citation>
    <scope>NUCLEOTIDE SEQUENCE [LARGE SCALE GENOMIC DNA]</scope>
    <source>
        <strain evidence="2 3">ULC007</strain>
    </source>
</reference>
<dbReference type="Proteomes" id="UP000238634">
    <property type="component" value="Unassembled WGS sequence"/>
</dbReference>
<sequence>MQTGRFFSLGKGRVGQYLSPRVLVVRTPFQKAAKLRETCYFGFEKISQAQKFAHSLASSGYLFQLQQSEMLTQFPHEIKLSGNPGIAKTLAYWDRLDQKQIASDKAHSSPSRNQNQRSLTRLVA</sequence>